<dbReference type="EMBL" id="VGLS01000062">
    <property type="protein sequence ID" value="MBM3222856.1"/>
    <property type="molecule type" value="Genomic_DNA"/>
</dbReference>
<name>A0A938B199_UNCTE</name>
<reference evidence="2" key="1">
    <citation type="submission" date="2019-03" db="EMBL/GenBank/DDBJ databases">
        <title>Lake Tanganyika Metagenome-Assembled Genomes (MAGs).</title>
        <authorList>
            <person name="Tran P."/>
        </authorList>
    </citation>
    <scope>NUCLEOTIDE SEQUENCE</scope>
    <source>
        <strain evidence="2">K_DeepCast_65m_m2_066</strain>
    </source>
</reference>
<dbReference type="InterPro" id="IPR044398">
    <property type="entry name" value="Globin-sensor_dom"/>
</dbReference>
<protein>
    <recommendedName>
        <fullName evidence="1">Globin-sensor domain-containing protein</fullName>
    </recommendedName>
</protein>
<organism evidence="2 3">
    <name type="scientific">Tectimicrobiota bacterium</name>
    <dbReference type="NCBI Taxonomy" id="2528274"/>
    <lineage>
        <taxon>Bacteria</taxon>
        <taxon>Pseudomonadati</taxon>
        <taxon>Nitrospinota/Tectimicrobiota group</taxon>
        <taxon>Candidatus Tectimicrobiota</taxon>
    </lineage>
</organism>
<gene>
    <name evidence="2" type="ORF">FJZ47_03500</name>
</gene>
<dbReference type="CDD" id="cd01068">
    <property type="entry name" value="globin_sensor"/>
    <property type="match status" value="1"/>
</dbReference>
<dbReference type="Proteomes" id="UP000712673">
    <property type="component" value="Unassembled WGS sequence"/>
</dbReference>
<dbReference type="InterPro" id="IPR039379">
    <property type="entry name" value="Protoglobin_sensor_dom"/>
</dbReference>
<dbReference type="InterPro" id="IPR009050">
    <property type="entry name" value="Globin-like_sf"/>
</dbReference>
<comment type="caution">
    <text evidence="2">The sequence shown here is derived from an EMBL/GenBank/DDBJ whole genome shotgun (WGS) entry which is preliminary data.</text>
</comment>
<evidence type="ECO:0000313" key="3">
    <source>
        <dbReference type="Proteomes" id="UP000712673"/>
    </source>
</evidence>
<sequence>MAGLSRYQPAMQETYMSALINWPARFAEMMNFVELSEEERQLIKASGRLVLARARQLNDAIYNKILEYPDARQFFVTADDQPDGPRIEANKQTMISWMRATVAAPLNDGFVRFLAGVSQMHKNTPLHRPGLPAVPARFIIGILSFYQTAIADILHEEMEDAEQAFRAMKAWNKWLMIQIEPLLASYLSDEYKA</sequence>
<dbReference type="GO" id="GO:0020037">
    <property type="term" value="F:heme binding"/>
    <property type="evidence" value="ECO:0007669"/>
    <property type="project" value="InterPro"/>
</dbReference>
<accession>A0A938B199</accession>
<dbReference type="AlphaFoldDB" id="A0A938B199"/>
<proteinExistence type="predicted"/>
<dbReference type="GO" id="GO:0019825">
    <property type="term" value="F:oxygen binding"/>
    <property type="evidence" value="ECO:0007669"/>
    <property type="project" value="InterPro"/>
</dbReference>
<dbReference type="Pfam" id="PF11563">
    <property type="entry name" value="Protoglobin"/>
    <property type="match status" value="1"/>
</dbReference>
<dbReference type="SUPFAM" id="SSF46458">
    <property type="entry name" value="Globin-like"/>
    <property type="match status" value="1"/>
</dbReference>
<dbReference type="InterPro" id="IPR012292">
    <property type="entry name" value="Globin/Proto"/>
</dbReference>
<dbReference type="Gene3D" id="1.10.490.10">
    <property type="entry name" value="Globins"/>
    <property type="match status" value="1"/>
</dbReference>
<feature type="domain" description="Globin-sensor" evidence="1">
    <location>
        <begin position="24"/>
        <end position="190"/>
    </location>
</feature>
<evidence type="ECO:0000313" key="2">
    <source>
        <dbReference type="EMBL" id="MBM3222856.1"/>
    </source>
</evidence>
<evidence type="ECO:0000259" key="1">
    <source>
        <dbReference type="Pfam" id="PF11563"/>
    </source>
</evidence>